<feature type="transmembrane region" description="Helical" evidence="6">
    <location>
        <begin position="184"/>
        <end position="204"/>
    </location>
</feature>
<reference evidence="7 8" key="1">
    <citation type="submission" date="2018-10" db="EMBL/GenBank/DDBJ databases">
        <title>Xanthobacter tagetidis genome sequencing and assembly.</title>
        <authorList>
            <person name="Maclea K.S."/>
            <person name="Goen A.E."/>
            <person name="Fatima S.A."/>
        </authorList>
    </citation>
    <scope>NUCLEOTIDE SEQUENCE [LARGE SCALE GENOMIC DNA]</scope>
    <source>
        <strain evidence="7 8">ATCC 700314</strain>
    </source>
</reference>
<feature type="transmembrane region" description="Helical" evidence="6">
    <location>
        <begin position="247"/>
        <end position="269"/>
    </location>
</feature>
<accession>A0A3L7AA12</accession>
<dbReference type="Pfam" id="PF03631">
    <property type="entry name" value="Virul_fac_BrkB"/>
    <property type="match status" value="1"/>
</dbReference>
<evidence type="ECO:0000256" key="2">
    <source>
        <dbReference type="ARBA" id="ARBA00022475"/>
    </source>
</evidence>
<dbReference type="RefSeq" id="WP_121624084.1">
    <property type="nucleotide sequence ID" value="NZ_JACIIW010000007.1"/>
</dbReference>
<organism evidence="7 8">
    <name type="scientific">Xanthobacter tagetidis</name>
    <dbReference type="NCBI Taxonomy" id="60216"/>
    <lineage>
        <taxon>Bacteria</taxon>
        <taxon>Pseudomonadati</taxon>
        <taxon>Pseudomonadota</taxon>
        <taxon>Alphaproteobacteria</taxon>
        <taxon>Hyphomicrobiales</taxon>
        <taxon>Xanthobacteraceae</taxon>
        <taxon>Xanthobacter</taxon>
    </lineage>
</organism>
<dbReference type="InterPro" id="IPR017039">
    <property type="entry name" value="Virul_fac_BrkB"/>
</dbReference>
<dbReference type="OrthoDB" id="7163777at2"/>
<keyword evidence="4 6" id="KW-1133">Transmembrane helix</keyword>
<dbReference type="AlphaFoldDB" id="A0A3L7AA12"/>
<keyword evidence="8" id="KW-1185">Reference proteome</keyword>
<feature type="transmembrane region" description="Helical" evidence="6">
    <location>
        <begin position="31"/>
        <end position="57"/>
    </location>
</feature>
<comment type="subcellular location">
    <subcellularLocation>
        <location evidence="1">Cell membrane</location>
        <topology evidence="1">Multi-pass membrane protein</topology>
    </subcellularLocation>
</comment>
<gene>
    <name evidence="7" type="ORF">D9R14_14635</name>
</gene>
<protein>
    <submittedName>
        <fullName evidence="7">YihY/virulence factor BrkB family protein</fullName>
    </submittedName>
</protein>
<name>A0A3L7AA12_9HYPH</name>
<evidence type="ECO:0000256" key="6">
    <source>
        <dbReference type="SAM" id="Phobius"/>
    </source>
</evidence>
<sequence>MLRRAYRLVIDTYKIVIDAIWTFSADDGWAIASHIALSALMSLFPFLIFVTALAGFLDLRPLAAETIELILETWPHKVAEPISREIHNVVNQVRTDVLTYGVVLAIYFSSNGIESLRIGLNRAYGVREERAWYWLRLESIGYVLLAAVSMLALSFLVVLGPLLWQAAVFELPQLEPLSRMVTLARFGLTGLILVVALVVAHLWLPAGRRSLLEVAPGILVTLALWLLGAAAFGFYLSEFPANYVTTYAGLASVMIALVFLYLTASIFVFGGELNAAIKRAQAPAMLALPAPQAAAAETHP</sequence>
<evidence type="ECO:0000256" key="4">
    <source>
        <dbReference type="ARBA" id="ARBA00022989"/>
    </source>
</evidence>
<dbReference type="PIRSF" id="PIRSF035875">
    <property type="entry name" value="RNase_BN"/>
    <property type="match status" value="1"/>
</dbReference>
<comment type="caution">
    <text evidence="7">The sequence shown here is derived from an EMBL/GenBank/DDBJ whole genome shotgun (WGS) entry which is preliminary data.</text>
</comment>
<feature type="transmembrane region" description="Helical" evidence="6">
    <location>
        <begin position="140"/>
        <end position="164"/>
    </location>
</feature>
<dbReference type="PANTHER" id="PTHR30213">
    <property type="entry name" value="INNER MEMBRANE PROTEIN YHJD"/>
    <property type="match status" value="1"/>
</dbReference>
<evidence type="ECO:0000256" key="3">
    <source>
        <dbReference type="ARBA" id="ARBA00022692"/>
    </source>
</evidence>
<dbReference type="PANTHER" id="PTHR30213:SF0">
    <property type="entry name" value="UPF0761 MEMBRANE PROTEIN YIHY"/>
    <property type="match status" value="1"/>
</dbReference>
<keyword evidence="2" id="KW-1003">Cell membrane</keyword>
<dbReference type="EMBL" id="RCTF01000012">
    <property type="protein sequence ID" value="RLP76630.1"/>
    <property type="molecule type" value="Genomic_DNA"/>
</dbReference>
<keyword evidence="5 6" id="KW-0472">Membrane</keyword>
<feature type="transmembrane region" description="Helical" evidence="6">
    <location>
        <begin position="211"/>
        <end position="235"/>
    </location>
</feature>
<dbReference type="GO" id="GO:0005886">
    <property type="term" value="C:plasma membrane"/>
    <property type="evidence" value="ECO:0007669"/>
    <property type="project" value="UniProtKB-SubCell"/>
</dbReference>
<evidence type="ECO:0000256" key="5">
    <source>
        <dbReference type="ARBA" id="ARBA00023136"/>
    </source>
</evidence>
<keyword evidence="3 6" id="KW-0812">Transmembrane</keyword>
<evidence type="ECO:0000256" key="1">
    <source>
        <dbReference type="ARBA" id="ARBA00004651"/>
    </source>
</evidence>
<dbReference type="Proteomes" id="UP000269692">
    <property type="component" value="Unassembled WGS sequence"/>
</dbReference>
<proteinExistence type="predicted"/>
<evidence type="ECO:0000313" key="7">
    <source>
        <dbReference type="EMBL" id="RLP76630.1"/>
    </source>
</evidence>
<evidence type="ECO:0000313" key="8">
    <source>
        <dbReference type="Proteomes" id="UP000269692"/>
    </source>
</evidence>